<dbReference type="RefSeq" id="WP_048755726.1">
    <property type="nucleotide sequence ID" value="NZ_CCAZ020000001.1"/>
</dbReference>
<comment type="similarity">
    <text evidence="3 10">Belongs to the FliL family.</text>
</comment>
<organism evidence="11 12">
    <name type="scientific">Afipia felis</name>
    <name type="common">Cat scratch disease bacillus</name>
    <dbReference type="NCBI Taxonomy" id="1035"/>
    <lineage>
        <taxon>Bacteria</taxon>
        <taxon>Pseudomonadati</taxon>
        <taxon>Pseudomonadota</taxon>
        <taxon>Alphaproteobacteria</taxon>
        <taxon>Hyphomicrobiales</taxon>
        <taxon>Nitrobacteraceae</taxon>
        <taxon>Afipia</taxon>
    </lineage>
</organism>
<evidence type="ECO:0000256" key="2">
    <source>
        <dbReference type="ARBA" id="ARBA00004162"/>
    </source>
</evidence>
<keyword evidence="12" id="KW-1185">Reference proteome</keyword>
<evidence type="ECO:0000256" key="4">
    <source>
        <dbReference type="ARBA" id="ARBA00022475"/>
    </source>
</evidence>
<evidence type="ECO:0000256" key="1">
    <source>
        <dbReference type="ARBA" id="ARBA00002254"/>
    </source>
</evidence>
<keyword evidence="4" id="KW-1003">Cell membrane</keyword>
<keyword evidence="8 10" id="KW-1133">Transmembrane helix</keyword>
<name>A0A090MMC0_AFIFE</name>
<evidence type="ECO:0000313" key="11">
    <source>
        <dbReference type="EMBL" id="CEG07417.1"/>
    </source>
</evidence>
<dbReference type="STRING" id="1035.BN961_00807"/>
<sequence>MADEDQVVEGTEEVAAEAAPSGKRKIFMIAGAVVLTLAVSALGWYVFLRGGHDGQHAKEEAKAAPPPVFLDVPDVLVNLASNPGERIQYLKVKAVLELKEAPLVEKVKPAMPRVTDLFQTYLRELRANDLNGSIGLFRMKEELTKRVNAAIAPEHVNAVLFKEVVIQ</sequence>
<keyword evidence="10" id="KW-0997">Cell inner membrane</keyword>
<dbReference type="AlphaFoldDB" id="A0A090MMC0"/>
<keyword evidence="11" id="KW-0966">Cell projection</keyword>
<feature type="transmembrane region" description="Helical" evidence="10">
    <location>
        <begin position="26"/>
        <end position="48"/>
    </location>
</feature>
<keyword evidence="9 10" id="KW-0472">Membrane</keyword>
<accession>A0A090MMC0</accession>
<evidence type="ECO:0000256" key="3">
    <source>
        <dbReference type="ARBA" id="ARBA00008281"/>
    </source>
</evidence>
<dbReference type="PANTHER" id="PTHR35091:SF2">
    <property type="entry name" value="FLAGELLAR PROTEIN FLIL"/>
    <property type="match status" value="1"/>
</dbReference>
<evidence type="ECO:0000256" key="7">
    <source>
        <dbReference type="ARBA" id="ARBA00022779"/>
    </source>
</evidence>
<evidence type="ECO:0000256" key="6">
    <source>
        <dbReference type="ARBA" id="ARBA00022692"/>
    </source>
</evidence>
<dbReference type="InterPro" id="IPR005503">
    <property type="entry name" value="FliL"/>
</dbReference>
<protein>
    <recommendedName>
        <fullName evidence="10">Flagellar protein FliL</fullName>
    </recommendedName>
</protein>
<keyword evidence="11" id="KW-0282">Flagellum</keyword>
<dbReference type="NCBIfam" id="NF009420">
    <property type="entry name" value="PRK12785.1"/>
    <property type="match status" value="1"/>
</dbReference>
<proteinExistence type="inferred from homology"/>
<dbReference type="Proteomes" id="UP000035762">
    <property type="component" value="Unassembled WGS sequence"/>
</dbReference>
<dbReference type="GO" id="GO:0006935">
    <property type="term" value="P:chemotaxis"/>
    <property type="evidence" value="ECO:0007669"/>
    <property type="project" value="UniProtKB-KW"/>
</dbReference>
<dbReference type="GO" id="GO:0009425">
    <property type="term" value="C:bacterial-type flagellum basal body"/>
    <property type="evidence" value="ECO:0007669"/>
    <property type="project" value="InterPro"/>
</dbReference>
<keyword evidence="5 10" id="KW-0145">Chemotaxis</keyword>
<dbReference type="EMBL" id="CCAZ020000001">
    <property type="protein sequence ID" value="CEG07417.1"/>
    <property type="molecule type" value="Genomic_DNA"/>
</dbReference>
<evidence type="ECO:0000256" key="10">
    <source>
        <dbReference type="RuleBase" id="RU364125"/>
    </source>
</evidence>
<keyword evidence="6 10" id="KW-0812">Transmembrane</keyword>
<dbReference type="GO" id="GO:0071978">
    <property type="term" value="P:bacterial-type flagellum-dependent swarming motility"/>
    <property type="evidence" value="ECO:0007669"/>
    <property type="project" value="TreeGrafter"/>
</dbReference>
<keyword evidence="11" id="KW-0969">Cilium</keyword>
<dbReference type="GO" id="GO:0005886">
    <property type="term" value="C:plasma membrane"/>
    <property type="evidence" value="ECO:0007669"/>
    <property type="project" value="UniProtKB-SubCell"/>
</dbReference>
<evidence type="ECO:0000256" key="5">
    <source>
        <dbReference type="ARBA" id="ARBA00022500"/>
    </source>
</evidence>
<evidence type="ECO:0000313" key="12">
    <source>
        <dbReference type="Proteomes" id="UP000035762"/>
    </source>
</evidence>
<comment type="caution">
    <text evidence="11">The sequence shown here is derived from an EMBL/GenBank/DDBJ whole genome shotgun (WGS) entry which is preliminary data.</text>
</comment>
<evidence type="ECO:0000256" key="9">
    <source>
        <dbReference type="ARBA" id="ARBA00023136"/>
    </source>
</evidence>
<keyword evidence="7 10" id="KW-0283">Flagellar rotation</keyword>
<dbReference type="Pfam" id="PF03748">
    <property type="entry name" value="FliL"/>
    <property type="match status" value="1"/>
</dbReference>
<evidence type="ECO:0000256" key="8">
    <source>
        <dbReference type="ARBA" id="ARBA00022989"/>
    </source>
</evidence>
<reference evidence="11 12" key="1">
    <citation type="journal article" date="2014" name="Genome Announc.">
        <title>Genome Sequence of Afipia felis Strain 76713, Isolated in Hospital Water Using an Amoeba Co-Culture Procedure.</title>
        <authorList>
            <person name="Benamar S."/>
            <person name="La Scola B."/>
            <person name="Croce O."/>
        </authorList>
    </citation>
    <scope>NUCLEOTIDE SEQUENCE [LARGE SCALE GENOMIC DNA]</scope>
    <source>
        <strain evidence="11 12">76713</strain>
    </source>
</reference>
<comment type="subcellular location">
    <subcellularLocation>
        <location evidence="10">Cell inner membrane</location>
    </subcellularLocation>
    <subcellularLocation>
        <location evidence="2">Cell membrane</location>
        <topology evidence="2">Single-pass membrane protein</topology>
    </subcellularLocation>
</comment>
<dbReference type="PANTHER" id="PTHR35091">
    <property type="entry name" value="FLAGELLAR PROTEIN FLIL"/>
    <property type="match status" value="1"/>
</dbReference>
<comment type="function">
    <text evidence="1 10">Controls the rotational direction of flagella during chemotaxis.</text>
</comment>
<gene>
    <name evidence="11" type="primary">fliL</name>
    <name evidence="11" type="ORF">BN961_00807</name>
</gene>